<dbReference type="Proteomes" id="UP000828390">
    <property type="component" value="Unassembled WGS sequence"/>
</dbReference>
<organism evidence="2 3">
    <name type="scientific">Dreissena polymorpha</name>
    <name type="common">Zebra mussel</name>
    <name type="synonym">Mytilus polymorpha</name>
    <dbReference type="NCBI Taxonomy" id="45954"/>
    <lineage>
        <taxon>Eukaryota</taxon>
        <taxon>Metazoa</taxon>
        <taxon>Spiralia</taxon>
        <taxon>Lophotrochozoa</taxon>
        <taxon>Mollusca</taxon>
        <taxon>Bivalvia</taxon>
        <taxon>Autobranchia</taxon>
        <taxon>Heteroconchia</taxon>
        <taxon>Euheterodonta</taxon>
        <taxon>Imparidentia</taxon>
        <taxon>Neoheterodontei</taxon>
        <taxon>Myida</taxon>
        <taxon>Dreissenoidea</taxon>
        <taxon>Dreissenidae</taxon>
        <taxon>Dreissena</taxon>
    </lineage>
</organism>
<dbReference type="AlphaFoldDB" id="A0A9D4D163"/>
<feature type="compositionally biased region" description="Polar residues" evidence="1">
    <location>
        <begin position="343"/>
        <end position="363"/>
    </location>
</feature>
<evidence type="ECO:0000256" key="1">
    <source>
        <dbReference type="SAM" id="MobiDB-lite"/>
    </source>
</evidence>
<gene>
    <name evidence="2" type="ORF">DPMN_042867</name>
</gene>
<feature type="region of interest" description="Disordered" evidence="1">
    <location>
        <begin position="292"/>
        <end position="365"/>
    </location>
</feature>
<reference evidence="2" key="1">
    <citation type="journal article" date="2019" name="bioRxiv">
        <title>The Genome of the Zebra Mussel, Dreissena polymorpha: A Resource for Invasive Species Research.</title>
        <authorList>
            <person name="McCartney M.A."/>
            <person name="Auch B."/>
            <person name="Kono T."/>
            <person name="Mallez S."/>
            <person name="Zhang Y."/>
            <person name="Obille A."/>
            <person name="Becker A."/>
            <person name="Abrahante J.E."/>
            <person name="Garbe J."/>
            <person name="Badalamenti J.P."/>
            <person name="Herman A."/>
            <person name="Mangelson H."/>
            <person name="Liachko I."/>
            <person name="Sullivan S."/>
            <person name="Sone E.D."/>
            <person name="Koren S."/>
            <person name="Silverstein K.A.T."/>
            <person name="Beckman K.B."/>
            <person name="Gohl D.M."/>
        </authorList>
    </citation>
    <scope>NUCLEOTIDE SEQUENCE</scope>
    <source>
        <strain evidence="2">Duluth1</strain>
        <tissue evidence="2">Whole animal</tissue>
    </source>
</reference>
<feature type="region of interest" description="Disordered" evidence="1">
    <location>
        <begin position="106"/>
        <end position="171"/>
    </location>
</feature>
<accession>A0A9D4D163</accession>
<name>A0A9D4D163_DREPO</name>
<evidence type="ECO:0000313" key="3">
    <source>
        <dbReference type="Proteomes" id="UP000828390"/>
    </source>
</evidence>
<feature type="compositionally biased region" description="Low complexity" evidence="1">
    <location>
        <begin position="120"/>
        <end position="136"/>
    </location>
</feature>
<feature type="compositionally biased region" description="Basic and acidic residues" evidence="1">
    <location>
        <begin position="316"/>
        <end position="328"/>
    </location>
</feature>
<comment type="caution">
    <text evidence="2">The sequence shown here is derived from an EMBL/GenBank/DDBJ whole genome shotgun (WGS) entry which is preliminary data.</text>
</comment>
<keyword evidence="3" id="KW-1185">Reference proteome</keyword>
<dbReference type="EMBL" id="JAIWYP010000011">
    <property type="protein sequence ID" value="KAH3736304.1"/>
    <property type="molecule type" value="Genomic_DNA"/>
</dbReference>
<feature type="compositionally biased region" description="Basic and acidic residues" evidence="1">
    <location>
        <begin position="292"/>
        <end position="303"/>
    </location>
</feature>
<dbReference type="OrthoDB" id="6162779at2759"/>
<reference evidence="2" key="2">
    <citation type="submission" date="2020-11" db="EMBL/GenBank/DDBJ databases">
        <authorList>
            <person name="McCartney M.A."/>
            <person name="Auch B."/>
            <person name="Kono T."/>
            <person name="Mallez S."/>
            <person name="Becker A."/>
            <person name="Gohl D.M."/>
            <person name="Silverstein K.A.T."/>
            <person name="Koren S."/>
            <person name="Bechman K.B."/>
            <person name="Herman A."/>
            <person name="Abrahante J.E."/>
            <person name="Garbe J."/>
        </authorList>
    </citation>
    <scope>NUCLEOTIDE SEQUENCE</scope>
    <source>
        <strain evidence="2">Duluth1</strain>
        <tissue evidence="2">Whole animal</tissue>
    </source>
</reference>
<protein>
    <submittedName>
        <fullName evidence="2">Uncharacterized protein</fullName>
    </submittedName>
</protein>
<evidence type="ECO:0000313" key="2">
    <source>
        <dbReference type="EMBL" id="KAH3736304.1"/>
    </source>
</evidence>
<sequence length="501" mass="56763">MSRKFTDSEIRAYSKNRYEEKVLRVKIDKLKDDMGLFHDSSAKQRQNLVDECREIRMTTGGSPVPRYCITDVEFDLASRIQRPWAYSVMETTYNVAYKDAVIPVPKRRRGRRPASSAFQTPSPRSSSVRTPKSVTSMATNQSKSTRRTASSKSNLFSKKNHLPNISDSTSTGCVADQQVKKVISPLPLKAEQVGSKDNAEIKRVTESEESEGYVKGGADAVQEISIKITQVTPVICDENEGFDTIDGNKLMDTFDETINPNNLFIKAVRPESRMFTAPLTLKSAYEINSKDYQEAQRRREISRSRSRVNFSSPVHASKDQSPKEKPVSPERLASASVRVVNEINESNTGLEKTNNGSSESQRSQKAHLLTLDPETMQDISVRSIGNITYKGKLLRNYIRPEERYKIDPIVIKRRQNKMDKLAMESVSFLKKVNHENTKVDIAFPRSERKRILIKLVAANNSGKGQKVAGDDGEIIQQKIEYFMASISDYIRKQQLEREKMC</sequence>
<proteinExistence type="predicted"/>